<dbReference type="AlphaFoldDB" id="B4N8V4"/>
<dbReference type="EMBL" id="CH964232">
    <property type="protein sequence ID" value="EDW81555.2"/>
    <property type="molecule type" value="Genomic_DNA"/>
</dbReference>
<dbReference type="Pfam" id="PF21827">
    <property type="entry name" value="New_glue"/>
    <property type="match status" value="1"/>
</dbReference>
<reference evidence="2 3" key="1">
    <citation type="journal article" date="2007" name="Nature">
        <title>Evolution of genes and genomes on the Drosophila phylogeny.</title>
        <authorList>
            <consortium name="Drosophila 12 Genomes Consortium"/>
            <person name="Clark A.G."/>
            <person name="Eisen M.B."/>
            <person name="Smith D.R."/>
            <person name="Bergman C.M."/>
            <person name="Oliver B."/>
            <person name="Markow T.A."/>
            <person name="Kaufman T.C."/>
            <person name="Kellis M."/>
            <person name="Gelbart W."/>
            <person name="Iyer V.N."/>
            <person name="Pollard D.A."/>
            <person name="Sackton T.B."/>
            <person name="Larracuente A.M."/>
            <person name="Singh N.D."/>
            <person name="Abad J.P."/>
            <person name="Abt D.N."/>
            <person name="Adryan B."/>
            <person name="Aguade M."/>
            <person name="Akashi H."/>
            <person name="Anderson W.W."/>
            <person name="Aquadro C.F."/>
            <person name="Ardell D.H."/>
            <person name="Arguello R."/>
            <person name="Artieri C.G."/>
            <person name="Barbash D.A."/>
            <person name="Barker D."/>
            <person name="Barsanti P."/>
            <person name="Batterham P."/>
            <person name="Batzoglou S."/>
            <person name="Begun D."/>
            <person name="Bhutkar A."/>
            <person name="Blanco E."/>
            <person name="Bosak S.A."/>
            <person name="Bradley R.K."/>
            <person name="Brand A.D."/>
            <person name="Brent M.R."/>
            <person name="Brooks A.N."/>
            <person name="Brown R.H."/>
            <person name="Butlin R.K."/>
            <person name="Caggese C."/>
            <person name="Calvi B.R."/>
            <person name="Bernardo de Carvalho A."/>
            <person name="Caspi A."/>
            <person name="Castrezana S."/>
            <person name="Celniker S.E."/>
            <person name="Chang J.L."/>
            <person name="Chapple C."/>
            <person name="Chatterji S."/>
            <person name="Chinwalla A."/>
            <person name="Civetta A."/>
            <person name="Clifton S.W."/>
            <person name="Comeron J.M."/>
            <person name="Costello J.C."/>
            <person name="Coyne J.A."/>
            <person name="Daub J."/>
            <person name="David R.G."/>
            <person name="Delcher A.L."/>
            <person name="Delehaunty K."/>
            <person name="Do C.B."/>
            <person name="Ebling H."/>
            <person name="Edwards K."/>
            <person name="Eickbush T."/>
            <person name="Evans J.D."/>
            <person name="Filipski A."/>
            <person name="Findeiss S."/>
            <person name="Freyhult E."/>
            <person name="Fulton L."/>
            <person name="Fulton R."/>
            <person name="Garcia A.C."/>
            <person name="Gardiner A."/>
            <person name="Garfield D.A."/>
            <person name="Garvin B.E."/>
            <person name="Gibson G."/>
            <person name="Gilbert D."/>
            <person name="Gnerre S."/>
            <person name="Godfrey J."/>
            <person name="Good R."/>
            <person name="Gotea V."/>
            <person name="Gravely B."/>
            <person name="Greenberg A.J."/>
            <person name="Griffiths-Jones S."/>
            <person name="Gross S."/>
            <person name="Guigo R."/>
            <person name="Gustafson E.A."/>
            <person name="Haerty W."/>
            <person name="Hahn M.W."/>
            <person name="Halligan D.L."/>
            <person name="Halpern A.L."/>
            <person name="Halter G.M."/>
            <person name="Han M.V."/>
            <person name="Heger A."/>
            <person name="Hillier L."/>
            <person name="Hinrichs A.S."/>
            <person name="Holmes I."/>
            <person name="Hoskins R.A."/>
            <person name="Hubisz M.J."/>
            <person name="Hultmark D."/>
            <person name="Huntley M.A."/>
            <person name="Jaffe D.B."/>
            <person name="Jagadeeshan S."/>
            <person name="Jeck W.R."/>
            <person name="Johnson J."/>
            <person name="Jones C.D."/>
            <person name="Jordan W.C."/>
            <person name="Karpen G.H."/>
            <person name="Kataoka E."/>
            <person name="Keightley P.D."/>
            <person name="Kheradpour P."/>
            <person name="Kirkness E.F."/>
            <person name="Koerich L.B."/>
            <person name="Kristiansen K."/>
            <person name="Kudrna D."/>
            <person name="Kulathinal R.J."/>
            <person name="Kumar S."/>
            <person name="Kwok R."/>
            <person name="Lander E."/>
            <person name="Langley C.H."/>
            <person name="Lapoint R."/>
            <person name="Lazzaro B.P."/>
            <person name="Lee S.J."/>
            <person name="Levesque L."/>
            <person name="Li R."/>
            <person name="Lin C.F."/>
            <person name="Lin M.F."/>
            <person name="Lindblad-Toh K."/>
            <person name="Llopart A."/>
            <person name="Long M."/>
            <person name="Low L."/>
            <person name="Lozovsky E."/>
            <person name="Lu J."/>
            <person name="Luo M."/>
            <person name="Machado C.A."/>
            <person name="Makalowski W."/>
            <person name="Marzo M."/>
            <person name="Matsuda M."/>
            <person name="Matzkin L."/>
            <person name="McAllister B."/>
            <person name="McBride C.S."/>
            <person name="McKernan B."/>
            <person name="McKernan K."/>
            <person name="Mendez-Lago M."/>
            <person name="Minx P."/>
            <person name="Mollenhauer M.U."/>
            <person name="Montooth K."/>
            <person name="Mount S.M."/>
            <person name="Mu X."/>
            <person name="Myers E."/>
            <person name="Negre B."/>
            <person name="Newfeld S."/>
            <person name="Nielsen R."/>
            <person name="Noor M.A."/>
            <person name="O'Grady P."/>
            <person name="Pachter L."/>
            <person name="Papaceit M."/>
            <person name="Parisi M.J."/>
            <person name="Parisi M."/>
            <person name="Parts L."/>
            <person name="Pedersen J.S."/>
            <person name="Pesole G."/>
            <person name="Phillippy A.M."/>
            <person name="Ponting C.P."/>
            <person name="Pop M."/>
            <person name="Porcelli D."/>
            <person name="Powell J.R."/>
            <person name="Prohaska S."/>
            <person name="Pruitt K."/>
            <person name="Puig M."/>
            <person name="Quesneville H."/>
            <person name="Ram K.R."/>
            <person name="Rand D."/>
            <person name="Rasmussen M.D."/>
            <person name="Reed L.K."/>
            <person name="Reenan R."/>
            <person name="Reily A."/>
            <person name="Remington K.A."/>
            <person name="Rieger T.T."/>
            <person name="Ritchie M.G."/>
            <person name="Robin C."/>
            <person name="Rogers Y.H."/>
            <person name="Rohde C."/>
            <person name="Rozas J."/>
            <person name="Rubenfield M.J."/>
            <person name="Ruiz A."/>
            <person name="Russo S."/>
            <person name="Salzberg S.L."/>
            <person name="Sanchez-Gracia A."/>
            <person name="Saranga D.J."/>
            <person name="Sato H."/>
            <person name="Schaeffer S.W."/>
            <person name="Schatz M.C."/>
            <person name="Schlenke T."/>
            <person name="Schwartz R."/>
            <person name="Segarra C."/>
            <person name="Singh R.S."/>
            <person name="Sirot L."/>
            <person name="Sirota M."/>
            <person name="Sisneros N.B."/>
            <person name="Smith C.D."/>
            <person name="Smith T.F."/>
            <person name="Spieth J."/>
            <person name="Stage D.E."/>
            <person name="Stark A."/>
            <person name="Stephan W."/>
            <person name="Strausberg R.L."/>
            <person name="Strempel S."/>
            <person name="Sturgill D."/>
            <person name="Sutton G."/>
            <person name="Sutton G.G."/>
            <person name="Tao W."/>
            <person name="Teichmann S."/>
            <person name="Tobari Y.N."/>
            <person name="Tomimura Y."/>
            <person name="Tsolas J.M."/>
            <person name="Valente V.L."/>
            <person name="Venter E."/>
            <person name="Venter J.C."/>
            <person name="Vicario S."/>
            <person name="Vieira F.G."/>
            <person name="Vilella A.J."/>
            <person name="Villasante A."/>
            <person name="Walenz B."/>
            <person name="Wang J."/>
            <person name="Wasserman M."/>
            <person name="Watts T."/>
            <person name="Wilson D."/>
            <person name="Wilson R.K."/>
            <person name="Wing R.A."/>
            <person name="Wolfner M.F."/>
            <person name="Wong A."/>
            <person name="Wong G.K."/>
            <person name="Wu C.I."/>
            <person name="Wu G."/>
            <person name="Yamamoto D."/>
            <person name="Yang H.P."/>
            <person name="Yang S.P."/>
            <person name="Yorke J.A."/>
            <person name="Yoshida K."/>
            <person name="Zdobnov E."/>
            <person name="Zhang P."/>
            <person name="Zhang Y."/>
            <person name="Zimin A.V."/>
            <person name="Baldwin J."/>
            <person name="Abdouelleil A."/>
            <person name="Abdulkadir J."/>
            <person name="Abebe A."/>
            <person name="Abera B."/>
            <person name="Abreu J."/>
            <person name="Acer S.C."/>
            <person name="Aftuck L."/>
            <person name="Alexander A."/>
            <person name="An P."/>
            <person name="Anderson E."/>
            <person name="Anderson S."/>
            <person name="Arachi H."/>
            <person name="Azer M."/>
            <person name="Bachantsang P."/>
            <person name="Barry A."/>
            <person name="Bayul T."/>
            <person name="Berlin A."/>
            <person name="Bessette D."/>
            <person name="Bloom T."/>
            <person name="Blye J."/>
            <person name="Boguslavskiy L."/>
            <person name="Bonnet C."/>
            <person name="Boukhgalter B."/>
            <person name="Bourzgui I."/>
            <person name="Brown A."/>
            <person name="Cahill P."/>
            <person name="Channer S."/>
            <person name="Cheshatsang Y."/>
            <person name="Chuda L."/>
            <person name="Citroen M."/>
            <person name="Collymore A."/>
            <person name="Cooke P."/>
            <person name="Costello M."/>
            <person name="D'Aco K."/>
            <person name="Daza R."/>
            <person name="De Haan G."/>
            <person name="DeGray S."/>
            <person name="DeMaso C."/>
            <person name="Dhargay N."/>
            <person name="Dooley K."/>
            <person name="Dooley E."/>
            <person name="Doricent M."/>
            <person name="Dorje P."/>
            <person name="Dorjee K."/>
            <person name="Dupes A."/>
            <person name="Elong R."/>
            <person name="Falk J."/>
            <person name="Farina A."/>
            <person name="Faro S."/>
            <person name="Ferguson D."/>
            <person name="Fisher S."/>
            <person name="Foley C.D."/>
            <person name="Franke A."/>
            <person name="Friedrich D."/>
            <person name="Gadbois L."/>
            <person name="Gearin G."/>
            <person name="Gearin C.R."/>
            <person name="Giannoukos G."/>
            <person name="Goode T."/>
            <person name="Graham J."/>
            <person name="Grandbois E."/>
            <person name="Grewal S."/>
            <person name="Gyaltsen K."/>
            <person name="Hafez N."/>
            <person name="Hagos B."/>
            <person name="Hall J."/>
            <person name="Henson C."/>
            <person name="Hollinger A."/>
            <person name="Honan T."/>
            <person name="Huard M.D."/>
            <person name="Hughes L."/>
            <person name="Hurhula B."/>
            <person name="Husby M.E."/>
            <person name="Kamat A."/>
            <person name="Kanga B."/>
            <person name="Kashin S."/>
            <person name="Khazanovich D."/>
            <person name="Kisner P."/>
            <person name="Lance K."/>
            <person name="Lara M."/>
            <person name="Lee W."/>
            <person name="Lennon N."/>
            <person name="Letendre F."/>
            <person name="LeVine R."/>
            <person name="Lipovsky A."/>
            <person name="Liu X."/>
            <person name="Liu J."/>
            <person name="Liu S."/>
            <person name="Lokyitsang T."/>
            <person name="Lokyitsang Y."/>
            <person name="Lubonja R."/>
            <person name="Lui A."/>
            <person name="MacDonald P."/>
            <person name="Magnisalis V."/>
            <person name="Maru K."/>
            <person name="Matthews C."/>
            <person name="McCusker W."/>
            <person name="McDonough S."/>
            <person name="Mehta T."/>
            <person name="Meldrim J."/>
            <person name="Meneus L."/>
            <person name="Mihai O."/>
            <person name="Mihalev A."/>
            <person name="Mihova T."/>
            <person name="Mittelman R."/>
            <person name="Mlenga V."/>
            <person name="Montmayeur A."/>
            <person name="Mulrain L."/>
            <person name="Navidi A."/>
            <person name="Naylor J."/>
            <person name="Negash T."/>
            <person name="Nguyen T."/>
            <person name="Nguyen N."/>
            <person name="Nicol R."/>
            <person name="Norbu C."/>
            <person name="Norbu N."/>
            <person name="Novod N."/>
            <person name="O'Neill B."/>
            <person name="Osman S."/>
            <person name="Markiewicz E."/>
            <person name="Oyono O.L."/>
            <person name="Patti C."/>
            <person name="Phunkhang P."/>
            <person name="Pierre F."/>
            <person name="Priest M."/>
            <person name="Raghuraman S."/>
            <person name="Rege F."/>
            <person name="Reyes R."/>
            <person name="Rise C."/>
            <person name="Rogov P."/>
            <person name="Ross K."/>
            <person name="Ryan E."/>
            <person name="Settipalli S."/>
            <person name="Shea T."/>
            <person name="Sherpa N."/>
            <person name="Shi L."/>
            <person name="Shih D."/>
            <person name="Sparrow T."/>
            <person name="Spaulding J."/>
            <person name="Stalker J."/>
            <person name="Stange-Thomann N."/>
            <person name="Stavropoulos S."/>
            <person name="Stone C."/>
            <person name="Strader C."/>
            <person name="Tesfaye S."/>
            <person name="Thomson T."/>
            <person name="Thoulutsang Y."/>
            <person name="Thoulutsang D."/>
            <person name="Topham K."/>
            <person name="Topping I."/>
            <person name="Tsamla T."/>
            <person name="Vassiliev H."/>
            <person name="Vo A."/>
            <person name="Wangchuk T."/>
            <person name="Wangdi T."/>
            <person name="Weiand M."/>
            <person name="Wilkinson J."/>
            <person name="Wilson A."/>
            <person name="Yadav S."/>
            <person name="Young G."/>
            <person name="Yu Q."/>
            <person name="Zembek L."/>
            <person name="Zhong D."/>
            <person name="Zimmer A."/>
            <person name="Zwirko Z."/>
            <person name="Jaffe D.B."/>
            <person name="Alvarez P."/>
            <person name="Brockman W."/>
            <person name="Butler J."/>
            <person name="Chin C."/>
            <person name="Gnerre S."/>
            <person name="Grabherr M."/>
            <person name="Kleber M."/>
            <person name="Mauceli E."/>
            <person name="MacCallum I."/>
        </authorList>
    </citation>
    <scope>NUCLEOTIDE SEQUENCE [LARGE SCALE GENOMIC DNA]</scope>
    <source>
        <strain evidence="3">Tucson 14030-0811.24</strain>
    </source>
</reference>
<evidence type="ECO:0000313" key="2">
    <source>
        <dbReference type="EMBL" id="EDW81555.2"/>
    </source>
</evidence>
<evidence type="ECO:0000256" key="1">
    <source>
        <dbReference type="SAM" id="SignalP"/>
    </source>
</evidence>
<keyword evidence="1" id="KW-0732">Signal</keyword>
<keyword evidence="3" id="KW-1185">Reference proteome</keyword>
<gene>
    <name evidence="2" type="primary">Dwil\GK12129</name>
    <name evidence="2" type="ORF">Dwil_GK12129</name>
</gene>
<feature type="signal peptide" evidence="1">
    <location>
        <begin position="1"/>
        <end position="23"/>
    </location>
</feature>
<dbReference type="PROSITE" id="PS51257">
    <property type="entry name" value="PROKAR_LIPOPROTEIN"/>
    <property type="match status" value="1"/>
</dbReference>
<feature type="chain" id="PRO_5006458272" evidence="1">
    <location>
        <begin position="24"/>
        <end position="129"/>
    </location>
</feature>
<accession>B4N8V4</accession>
<dbReference type="InterPro" id="IPR054054">
    <property type="entry name" value="Ng_1-3-like"/>
</dbReference>
<protein>
    <submittedName>
        <fullName evidence="2">Uncharacterized protein</fullName>
    </submittedName>
</protein>
<dbReference type="Proteomes" id="UP000007798">
    <property type="component" value="Unassembled WGS sequence"/>
</dbReference>
<proteinExistence type="predicted"/>
<evidence type="ECO:0000313" key="3">
    <source>
        <dbReference type="Proteomes" id="UP000007798"/>
    </source>
</evidence>
<organism evidence="2 3">
    <name type="scientific">Drosophila willistoni</name>
    <name type="common">Fruit fly</name>
    <dbReference type="NCBI Taxonomy" id="7260"/>
    <lineage>
        <taxon>Eukaryota</taxon>
        <taxon>Metazoa</taxon>
        <taxon>Ecdysozoa</taxon>
        <taxon>Arthropoda</taxon>
        <taxon>Hexapoda</taxon>
        <taxon>Insecta</taxon>
        <taxon>Pterygota</taxon>
        <taxon>Neoptera</taxon>
        <taxon>Endopterygota</taxon>
        <taxon>Diptera</taxon>
        <taxon>Brachycera</taxon>
        <taxon>Muscomorpha</taxon>
        <taxon>Ephydroidea</taxon>
        <taxon>Drosophilidae</taxon>
        <taxon>Drosophila</taxon>
        <taxon>Sophophora</taxon>
    </lineage>
</organism>
<dbReference type="InParanoid" id="B4N8V4"/>
<name>B4N8V4_DROWI</name>
<sequence length="129" mass="13200">MKYTCFLLLLATIGCVLVRHTNAQSTPATEATTTTTTTSASATTTAASATTTAAAATTTAAAATTSASATTTASETTTASSGTPTKCCCRGGKKSKNNKLRGGKLWLRLLISYDNNGGTINRIRKLMLL</sequence>
<dbReference type="HOGENOM" id="CLU_1455924_0_0_1"/>
<dbReference type="KEGG" id="dwi:6647770"/>